<accession>A0A7I7K665</accession>
<dbReference type="Gene3D" id="3.40.50.1820">
    <property type="entry name" value="alpha/beta hydrolase"/>
    <property type="match status" value="1"/>
</dbReference>
<dbReference type="AlphaFoldDB" id="A0A7I7K665"/>
<reference evidence="1 2" key="1">
    <citation type="journal article" date="2019" name="Emerg. Microbes Infect.">
        <title>Comprehensive subspecies identification of 175 nontuberculous mycobacteria species based on 7547 genomic profiles.</title>
        <authorList>
            <person name="Matsumoto Y."/>
            <person name="Kinjo T."/>
            <person name="Motooka D."/>
            <person name="Nabeya D."/>
            <person name="Jung N."/>
            <person name="Uechi K."/>
            <person name="Horii T."/>
            <person name="Iida T."/>
            <person name="Fujita J."/>
            <person name="Nakamura S."/>
        </authorList>
    </citation>
    <scope>NUCLEOTIDE SEQUENCE [LARGE SCALE GENOMIC DNA]</scope>
    <source>
        <strain evidence="1 2">JCM 6396</strain>
    </source>
</reference>
<dbReference type="EMBL" id="AP022563">
    <property type="protein sequence ID" value="BBX19585.1"/>
    <property type="molecule type" value="Genomic_DNA"/>
</dbReference>
<dbReference type="Proteomes" id="UP000467006">
    <property type="component" value="Chromosome"/>
</dbReference>
<dbReference type="SUPFAM" id="SSF53474">
    <property type="entry name" value="alpha/beta-Hydrolases"/>
    <property type="match status" value="1"/>
</dbReference>
<dbReference type="RefSeq" id="WP_098004228.1">
    <property type="nucleotide sequence ID" value="NZ_AP022563.1"/>
</dbReference>
<proteinExistence type="predicted"/>
<evidence type="ECO:0000313" key="1">
    <source>
        <dbReference type="EMBL" id="BBX19585.1"/>
    </source>
</evidence>
<dbReference type="KEGG" id="mdu:MDUV_44450"/>
<gene>
    <name evidence="1" type="ORF">MDUV_44450</name>
</gene>
<evidence type="ECO:0000313" key="2">
    <source>
        <dbReference type="Proteomes" id="UP000467006"/>
    </source>
</evidence>
<organism evidence="1 2">
    <name type="scientific">Mycolicibacterium duvalii</name>
    <dbReference type="NCBI Taxonomy" id="39688"/>
    <lineage>
        <taxon>Bacteria</taxon>
        <taxon>Bacillati</taxon>
        <taxon>Actinomycetota</taxon>
        <taxon>Actinomycetes</taxon>
        <taxon>Mycobacteriales</taxon>
        <taxon>Mycobacteriaceae</taxon>
        <taxon>Mycolicibacterium</taxon>
    </lineage>
</organism>
<dbReference type="OrthoDB" id="3789848at2"/>
<keyword evidence="2" id="KW-1185">Reference proteome</keyword>
<protein>
    <submittedName>
        <fullName evidence="1">Uncharacterized protein</fullName>
    </submittedName>
</protein>
<sequence length="227" mass="23193">MDTVEYAPRRFADVFGEPGDPTLLVWHGTQTDARGTVGPLCELLAERGFAVVAADWDSHAEDHGRADLLASAEFAQGRSGGASGLAVVGWSLGAAAAAGLTLRAANYSVSVSHTVCLAGAFMAPDPISGEPLSALLATAPVGAGFTLLHGVDDDVVPAAASRAFGDDLQQAGWPVRVLELPTDHGAIAGARYDAAVDRYFPATDEHTHTVAADVADHIAAALSPDAA</sequence>
<dbReference type="InterPro" id="IPR029058">
    <property type="entry name" value="AB_hydrolase_fold"/>
</dbReference>
<name>A0A7I7K665_9MYCO</name>